<sequence length="289" mass="29405">MVVIIVGRFCTSAMSSLIPASMISGIAEITALIIPSIICGITSTIAAMISGRAVTSAVNSCIPASIICGIATMRKSTIPMIICGRASMRIGSESKIPCASPVTSCKAASRISGRLSTSVFTISTTTATICGTSCGIVSAMPLMSDNRISAPADTICGSSPTRAEIILVTILTMVGVSSEIADRSPSASALMIPGALSRTAPAIEVMSSANCGISVRIVSITDVTPFFSSSAACSLPARRSASPSVICVIPGRSSPTMRFFRPPAVCDSLVRLSSKAAEAATASLLITMP</sequence>
<comment type="caution">
    <text evidence="1">The sequence shown here is derived from an EMBL/GenBank/DDBJ whole genome shotgun (WGS) entry which is preliminary data.</text>
</comment>
<gene>
    <name evidence="1" type="ORF">BN788_02145</name>
</gene>
<evidence type="ECO:0000313" key="1">
    <source>
        <dbReference type="EMBL" id="CDC47023.1"/>
    </source>
</evidence>
<reference evidence="1" key="1">
    <citation type="submission" date="2012-11" db="EMBL/GenBank/DDBJ databases">
        <title>Dependencies among metagenomic species, viruses, plasmids and units of genetic variation.</title>
        <authorList>
            <person name="Nielsen H.B."/>
            <person name="Almeida M."/>
            <person name="Juncker A.S."/>
            <person name="Rasmussen S."/>
            <person name="Li J."/>
            <person name="Sunagawa S."/>
            <person name="Plichta D."/>
            <person name="Gautier L."/>
            <person name="Le Chatelier E."/>
            <person name="Peletier E."/>
            <person name="Bonde I."/>
            <person name="Nielsen T."/>
            <person name="Manichanh C."/>
            <person name="Arumugam M."/>
            <person name="Batto J."/>
            <person name="Santos M.B.Q.D."/>
            <person name="Blom N."/>
            <person name="Borruel N."/>
            <person name="Burgdorf K.S."/>
            <person name="Boumezbeur F."/>
            <person name="Casellas F."/>
            <person name="Dore J."/>
            <person name="Guarner F."/>
            <person name="Hansen T."/>
            <person name="Hildebrand F."/>
            <person name="Kaas R.S."/>
            <person name="Kennedy S."/>
            <person name="Kristiansen K."/>
            <person name="Kultima J.R."/>
            <person name="Leonard P."/>
            <person name="Levenez F."/>
            <person name="Lund O."/>
            <person name="Moumen B."/>
            <person name="Le Paslier D."/>
            <person name="Pons N."/>
            <person name="Pedersen O."/>
            <person name="Prifti E."/>
            <person name="Qin J."/>
            <person name="Raes J."/>
            <person name="Tap J."/>
            <person name="Tims S."/>
            <person name="Ussery D.W."/>
            <person name="Yamada T."/>
            <person name="MetaHit consortium"/>
            <person name="Renault P."/>
            <person name="Sicheritz-Ponten T."/>
            <person name="Bork P."/>
            <person name="Wang J."/>
            <person name="Brunak S."/>
            <person name="Ehrlich S.D."/>
        </authorList>
    </citation>
    <scope>NUCLEOTIDE SEQUENCE [LARGE SCALE GENOMIC DNA]</scope>
</reference>
<organism evidence="1 2">
    <name type="scientific">[Eubacterium] siraeum CAG:80</name>
    <dbReference type="NCBI Taxonomy" id="1263080"/>
    <lineage>
        <taxon>Bacteria</taxon>
        <taxon>Bacillati</taxon>
        <taxon>Bacillota</taxon>
        <taxon>Clostridia</taxon>
        <taxon>Eubacteriales</taxon>
        <taxon>Oscillospiraceae</taxon>
        <taxon>Oscillospiraceae incertae sedis</taxon>
    </lineage>
</organism>
<dbReference type="AlphaFoldDB" id="R6RDU6"/>
<evidence type="ECO:0000313" key="2">
    <source>
        <dbReference type="Proteomes" id="UP000018142"/>
    </source>
</evidence>
<dbReference type="Proteomes" id="UP000018142">
    <property type="component" value="Unassembled WGS sequence"/>
</dbReference>
<proteinExistence type="predicted"/>
<accession>R6RDU6</accession>
<name>R6RDU6_9FIRM</name>
<protein>
    <submittedName>
        <fullName evidence="1">Uncharacterized protein</fullName>
    </submittedName>
</protein>
<dbReference type="EMBL" id="CBFJ010000133">
    <property type="protein sequence ID" value="CDC47023.1"/>
    <property type="molecule type" value="Genomic_DNA"/>
</dbReference>